<gene>
    <name evidence="2" type="ORF">DACRYDRAFT_108633</name>
</gene>
<proteinExistence type="predicted"/>
<accession>M5FW23</accession>
<organism evidence="2 3">
    <name type="scientific">Dacryopinax primogenitus (strain DJM 731)</name>
    <name type="common">Brown rot fungus</name>
    <dbReference type="NCBI Taxonomy" id="1858805"/>
    <lineage>
        <taxon>Eukaryota</taxon>
        <taxon>Fungi</taxon>
        <taxon>Dikarya</taxon>
        <taxon>Basidiomycota</taxon>
        <taxon>Agaricomycotina</taxon>
        <taxon>Dacrymycetes</taxon>
        <taxon>Dacrymycetales</taxon>
        <taxon>Dacrymycetaceae</taxon>
        <taxon>Dacryopinax</taxon>
    </lineage>
</organism>
<dbReference type="Proteomes" id="UP000030653">
    <property type="component" value="Unassembled WGS sequence"/>
</dbReference>
<dbReference type="RefSeq" id="XP_040627461.1">
    <property type="nucleotide sequence ID" value="XM_040768693.1"/>
</dbReference>
<dbReference type="GeneID" id="63683755"/>
<evidence type="ECO:0000313" key="3">
    <source>
        <dbReference type="Proteomes" id="UP000030653"/>
    </source>
</evidence>
<keyword evidence="3" id="KW-1185">Reference proteome</keyword>
<sequence>MANTIFSKPKTQRGMIPKLRSKLRLRMGDANNRHIRRPAAGDYPLQSIKEKLLELEPLPTSALYAELVEAQETLDALVCLPVLEYDDPPHGSKEDQERQDRSSMKRQTSALATLRRRLGNCFARL</sequence>
<evidence type="ECO:0000256" key="1">
    <source>
        <dbReference type="SAM" id="MobiDB-lite"/>
    </source>
</evidence>
<evidence type="ECO:0000313" key="2">
    <source>
        <dbReference type="EMBL" id="EJU00564.1"/>
    </source>
</evidence>
<dbReference type="AlphaFoldDB" id="M5FW23"/>
<feature type="compositionally biased region" description="Basic and acidic residues" evidence="1">
    <location>
        <begin position="87"/>
        <end position="103"/>
    </location>
</feature>
<dbReference type="HOGENOM" id="CLU_1992559_0_0_1"/>
<name>M5FW23_DACPD</name>
<protein>
    <submittedName>
        <fullName evidence="2">Uncharacterized protein</fullName>
    </submittedName>
</protein>
<dbReference type="EMBL" id="JH795866">
    <property type="protein sequence ID" value="EJU00564.1"/>
    <property type="molecule type" value="Genomic_DNA"/>
</dbReference>
<reference evidence="2 3" key="1">
    <citation type="journal article" date="2012" name="Science">
        <title>The Paleozoic origin of enzymatic lignin decomposition reconstructed from 31 fungal genomes.</title>
        <authorList>
            <person name="Floudas D."/>
            <person name="Binder M."/>
            <person name="Riley R."/>
            <person name="Barry K."/>
            <person name="Blanchette R.A."/>
            <person name="Henrissat B."/>
            <person name="Martinez A.T."/>
            <person name="Otillar R."/>
            <person name="Spatafora J.W."/>
            <person name="Yadav J.S."/>
            <person name="Aerts A."/>
            <person name="Benoit I."/>
            <person name="Boyd A."/>
            <person name="Carlson A."/>
            <person name="Copeland A."/>
            <person name="Coutinho P.M."/>
            <person name="de Vries R.P."/>
            <person name="Ferreira P."/>
            <person name="Findley K."/>
            <person name="Foster B."/>
            <person name="Gaskell J."/>
            <person name="Glotzer D."/>
            <person name="Gorecki P."/>
            <person name="Heitman J."/>
            <person name="Hesse C."/>
            <person name="Hori C."/>
            <person name="Igarashi K."/>
            <person name="Jurgens J.A."/>
            <person name="Kallen N."/>
            <person name="Kersten P."/>
            <person name="Kohler A."/>
            <person name="Kuees U."/>
            <person name="Kumar T.K.A."/>
            <person name="Kuo A."/>
            <person name="LaButti K."/>
            <person name="Larrondo L.F."/>
            <person name="Lindquist E."/>
            <person name="Ling A."/>
            <person name="Lombard V."/>
            <person name="Lucas S."/>
            <person name="Lundell T."/>
            <person name="Martin R."/>
            <person name="McLaughlin D.J."/>
            <person name="Morgenstern I."/>
            <person name="Morin E."/>
            <person name="Murat C."/>
            <person name="Nagy L.G."/>
            <person name="Nolan M."/>
            <person name="Ohm R.A."/>
            <person name="Patyshakuliyeva A."/>
            <person name="Rokas A."/>
            <person name="Ruiz-Duenas F.J."/>
            <person name="Sabat G."/>
            <person name="Salamov A."/>
            <person name="Samejima M."/>
            <person name="Schmutz J."/>
            <person name="Slot J.C."/>
            <person name="St John F."/>
            <person name="Stenlid J."/>
            <person name="Sun H."/>
            <person name="Sun S."/>
            <person name="Syed K."/>
            <person name="Tsang A."/>
            <person name="Wiebenga A."/>
            <person name="Young D."/>
            <person name="Pisabarro A."/>
            <person name="Eastwood D.C."/>
            <person name="Martin F."/>
            <person name="Cullen D."/>
            <person name="Grigoriev I.V."/>
            <person name="Hibbett D.S."/>
        </authorList>
    </citation>
    <scope>NUCLEOTIDE SEQUENCE [LARGE SCALE GENOMIC DNA]</scope>
    <source>
        <strain evidence="2 3">DJM-731 SS1</strain>
    </source>
</reference>
<feature type="region of interest" description="Disordered" evidence="1">
    <location>
        <begin position="87"/>
        <end position="110"/>
    </location>
</feature>